<protein>
    <recommendedName>
        <fullName evidence="6">JmjC domain-containing protein</fullName>
    </recommendedName>
</protein>
<comment type="cofactor">
    <cofactor evidence="1">
        <name>Fe(2+)</name>
        <dbReference type="ChEBI" id="CHEBI:29033"/>
    </cofactor>
</comment>
<dbReference type="InterPro" id="IPR039994">
    <property type="entry name" value="NO66-like"/>
</dbReference>
<evidence type="ECO:0000256" key="3">
    <source>
        <dbReference type="ARBA" id="ARBA00022964"/>
    </source>
</evidence>
<dbReference type="PANTHER" id="PTHR13096:SF8">
    <property type="entry name" value="RIBOSOMAL OXYGENASE 1"/>
    <property type="match status" value="1"/>
</dbReference>
<dbReference type="Gene3D" id="3.40.366.30">
    <property type="entry name" value="50S ribosomal protein L16 arginine hydroxylase, Chain A, Domain 2"/>
    <property type="match status" value="1"/>
</dbReference>
<evidence type="ECO:0000256" key="1">
    <source>
        <dbReference type="ARBA" id="ARBA00001954"/>
    </source>
</evidence>
<dbReference type="RefSeq" id="WP_100919099.1">
    <property type="nucleotide sequence ID" value="NZ_CP020370.1"/>
</dbReference>
<dbReference type="KEGG" id="tsy:THSYN_10435"/>
<keyword evidence="2" id="KW-0479">Metal-binding</keyword>
<dbReference type="PROSITE" id="PS51184">
    <property type="entry name" value="JMJC"/>
    <property type="match status" value="1"/>
</dbReference>
<keyword evidence="3" id="KW-0223">Dioxygenase</keyword>
<proteinExistence type="predicted"/>
<evidence type="ECO:0000256" key="2">
    <source>
        <dbReference type="ARBA" id="ARBA00022723"/>
    </source>
</evidence>
<dbReference type="PANTHER" id="PTHR13096">
    <property type="entry name" value="MINA53 MYC INDUCED NUCLEAR ANTIGEN"/>
    <property type="match status" value="1"/>
</dbReference>
<evidence type="ECO:0000313" key="7">
    <source>
        <dbReference type="EMBL" id="AUB81325.1"/>
    </source>
</evidence>
<dbReference type="Proteomes" id="UP000232638">
    <property type="component" value="Chromosome"/>
</dbReference>
<dbReference type="InterPro" id="IPR003347">
    <property type="entry name" value="JmjC_dom"/>
</dbReference>
<gene>
    <name evidence="7" type="ORF">THSYN_10435</name>
</gene>
<keyword evidence="4" id="KW-0560">Oxidoreductase</keyword>
<dbReference type="Pfam" id="PF08007">
    <property type="entry name" value="JmjC_2"/>
    <property type="match status" value="1"/>
</dbReference>
<reference evidence="7 8" key="1">
    <citation type="submission" date="2017-03" db="EMBL/GenBank/DDBJ databases">
        <title>Complete genome sequence of Candidatus 'Thiodictyon syntrophicum' sp. nov. strain Cad16T, a photolithoautotroph purple sulfur bacterium isolated from an alpine meromictic lake.</title>
        <authorList>
            <person name="Luedin S.M."/>
            <person name="Pothier J.F."/>
            <person name="Danza F."/>
            <person name="Storelli N."/>
            <person name="Wittwer M."/>
            <person name="Tonolla M."/>
        </authorList>
    </citation>
    <scope>NUCLEOTIDE SEQUENCE [LARGE SCALE GENOMIC DNA]</scope>
    <source>
        <strain evidence="7 8">Cad16T</strain>
    </source>
</reference>
<accession>A0A2K8U705</accession>
<dbReference type="GO" id="GO:0016706">
    <property type="term" value="F:2-oxoglutarate-dependent dioxygenase activity"/>
    <property type="evidence" value="ECO:0007669"/>
    <property type="project" value="TreeGrafter"/>
</dbReference>
<name>A0A2K8U705_9GAMM</name>
<dbReference type="InterPro" id="IPR046799">
    <property type="entry name" value="ROXA-like_wH"/>
</dbReference>
<evidence type="ECO:0000256" key="4">
    <source>
        <dbReference type="ARBA" id="ARBA00023002"/>
    </source>
</evidence>
<dbReference type="EMBL" id="CP020370">
    <property type="protein sequence ID" value="AUB81325.1"/>
    <property type="molecule type" value="Genomic_DNA"/>
</dbReference>
<feature type="domain" description="JmjC" evidence="6">
    <location>
        <begin position="103"/>
        <end position="231"/>
    </location>
</feature>
<dbReference type="GO" id="GO:0046872">
    <property type="term" value="F:metal ion binding"/>
    <property type="evidence" value="ECO:0007669"/>
    <property type="project" value="UniProtKB-KW"/>
</dbReference>
<sequence>MSSTIPKRLEFPPGLTASDFLREFWQRRPLLMRDALPGLRSPLRGADLAGLAGAPRVESRLVLERGVRPWEVRHGPFDEALFAALPESHWTLQVRDVDKLVPEVALLLDHFDFLPLWRLDDITFSLAADQGSVGPQVDAVDVFVIQAEGRHRWRIDPHPDPAAPCVPGLDLPILAHFQAQDQWVLAPGDCLYLPAGVPHWGIAEGPGLTWSVALRAPLWQELAGAWCDHAIRTRLPQARYRDPDPQPHHHRGEVPASVLTHIRRRIEEALGGADDEAFAAWFGAHLSRPKEHLAVAAAAVPLTALGLRALIERRGGLARGPSRVLFSALDQAPLLLFVGGETHRLPSACHGFAQLLCESHTLEWEQLAPWLNQPACLEVLCTLYNHGHYGIIGCGRPPLQ</sequence>
<keyword evidence="8" id="KW-1185">Reference proteome</keyword>
<evidence type="ECO:0000259" key="6">
    <source>
        <dbReference type="PROSITE" id="PS51184"/>
    </source>
</evidence>
<organism evidence="7 8">
    <name type="scientific">Candidatus Thiodictyon syntrophicum</name>
    <dbReference type="NCBI Taxonomy" id="1166950"/>
    <lineage>
        <taxon>Bacteria</taxon>
        <taxon>Pseudomonadati</taxon>
        <taxon>Pseudomonadota</taxon>
        <taxon>Gammaproteobacteria</taxon>
        <taxon>Chromatiales</taxon>
        <taxon>Chromatiaceae</taxon>
        <taxon>Thiodictyon</taxon>
    </lineage>
</organism>
<evidence type="ECO:0000256" key="5">
    <source>
        <dbReference type="ARBA" id="ARBA00023004"/>
    </source>
</evidence>
<evidence type="ECO:0000313" key="8">
    <source>
        <dbReference type="Proteomes" id="UP000232638"/>
    </source>
</evidence>
<keyword evidence="5" id="KW-0408">Iron</keyword>
<dbReference type="AlphaFoldDB" id="A0A2K8U705"/>
<dbReference type="Pfam" id="PF20514">
    <property type="entry name" value="WHD_ROXA"/>
    <property type="match status" value="1"/>
</dbReference>
<dbReference type="SUPFAM" id="SSF51197">
    <property type="entry name" value="Clavaminate synthase-like"/>
    <property type="match status" value="1"/>
</dbReference>
<dbReference type="OrthoDB" id="9764016at2"/>
<dbReference type="Gene3D" id="2.60.120.650">
    <property type="entry name" value="Cupin"/>
    <property type="match status" value="1"/>
</dbReference>